<evidence type="ECO:0000313" key="3">
    <source>
        <dbReference type="Proteomes" id="UP001157126"/>
    </source>
</evidence>
<keyword evidence="3" id="KW-1185">Reference proteome</keyword>
<dbReference type="EMBL" id="BSUO01000001">
    <property type="protein sequence ID" value="GMA40831.1"/>
    <property type="molecule type" value="Genomic_DNA"/>
</dbReference>
<dbReference type="RefSeq" id="WP_284304464.1">
    <property type="nucleotide sequence ID" value="NZ_BSUO01000001.1"/>
</dbReference>
<evidence type="ECO:0000259" key="1">
    <source>
        <dbReference type="Pfam" id="PF01966"/>
    </source>
</evidence>
<dbReference type="CDD" id="cd00077">
    <property type="entry name" value="HDc"/>
    <property type="match status" value="1"/>
</dbReference>
<dbReference type="Pfam" id="PF01966">
    <property type="entry name" value="HD"/>
    <property type="match status" value="1"/>
</dbReference>
<protein>
    <submittedName>
        <fullName evidence="2">Metal-dependent phosphohydrolase, HD subdomain protein</fullName>
    </submittedName>
</protein>
<comment type="caution">
    <text evidence="2">The sequence shown here is derived from an EMBL/GenBank/DDBJ whole genome shotgun (WGS) entry which is preliminary data.</text>
</comment>
<name>A0ABQ6IUT5_9MICO</name>
<evidence type="ECO:0000313" key="2">
    <source>
        <dbReference type="EMBL" id="GMA40831.1"/>
    </source>
</evidence>
<organism evidence="2 3">
    <name type="scientific">Mobilicoccus caccae</name>
    <dbReference type="NCBI Taxonomy" id="1859295"/>
    <lineage>
        <taxon>Bacteria</taxon>
        <taxon>Bacillati</taxon>
        <taxon>Actinomycetota</taxon>
        <taxon>Actinomycetes</taxon>
        <taxon>Micrococcales</taxon>
        <taxon>Dermatophilaceae</taxon>
        <taxon>Mobilicoccus</taxon>
    </lineage>
</organism>
<dbReference type="Proteomes" id="UP001157126">
    <property type="component" value="Unassembled WGS sequence"/>
</dbReference>
<dbReference type="InterPro" id="IPR006674">
    <property type="entry name" value="HD_domain"/>
</dbReference>
<proteinExistence type="predicted"/>
<sequence>MSVQTEPMWTVERCRELAHELVGDMHPRWEHLSAVGRLAEGLAERHAQVSERVVMAAWLHDVGYSPGVAHLGFHPVDGARHLVAVGVPAAVVELVAFHTGASFEADERGLGDELHAFSEPPSKELDLLTMCDLAVSPKGELIVDERRVAEILTRYGPEDPVFRAVTRSRSTLLAASGVGKAWLGLPQDWPVVAGEGVADS</sequence>
<dbReference type="SUPFAM" id="SSF109604">
    <property type="entry name" value="HD-domain/PDEase-like"/>
    <property type="match status" value="1"/>
</dbReference>
<gene>
    <name evidence="2" type="ORF">GCM10025883_28760</name>
</gene>
<reference evidence="3" key="1">
    <citation type="journal article" date="2019" name="Int. J. Syst. Evol. Microbiol.">
        <title>The Global Catalogue of Microorganisms (GCM) 10K type strain sequencing project: providing services to taxonomists for standard genome sequencing and annotation.</title>
        <authorList>
            <consortium name="The Broad Institute Genomics Platform"/>
            <consortium name="The Broad Institute Genome Sequencing Center for Infectious Disease"/>
            <person name="Wu L."/>
            <person name="Ma J."/>
        </authorList>
    </citation>
    <scope>NUCLEOTIDE SEQUENCE [LARGE SCALE GENOMIC DNA]</scope>
    <source>
        <strain evidence="3">NBRC 113072</strain>
    </source>
</reference>
<dbReference type="InterPro" id="IPR003607">
    <property type="entry name" value="HD/PDEase_dom"/>
</dbReference>
<accession>A0ABQ6IUT5</accession>
<dbReference type="Gene3D" id="1.10.3210.10">
    <property type="entry name" value="Hypothetical protein af1432"/>
    <property type="match status" value="1"/>
</dbReference>
<feature type="domain" description="HD" evidence="1">
    <location>
        <begin position="28"/>
        <end position="109"/>
    </location>
</feature>